<name>A0A286RF43_9BACT</name>
<proteinExistence type="predicted"/>
<protein>
    <submittedName>
        <fullName evidence="1">Uncharacterized protein</fullName>
    </submittedName>
</protein>
<dbReference type="RefSeq" id="WP_095414839.1">
    <property type="nucleotide sequence ID" value="NZ_CP018477.1"/>
</dbReference>
<dbReference type="EMBL" id="CP018477">
    <property type="protein sequence ID" value="ASV74557.1"/>
    <property type="molecule type" value="Genomic_DNA"/>
</dbReference>
<keyword evidence="2" id="KW-1185">Reference proteome</keyword>
<dbReference type="AlphaFoldDB" id="A0A286RF43"/>
<evidence type="ECO:0000313" key="2">
    <source>
        <dbReference type="Proteomes" id="UP000215086"/>
    </source>
</evidence>
<evidence type="ECO:0000313" key="1">
    <source>
        <dbReference type="EMBL" id="ASV74557.1"/>
    </source>
</evidence>
<accession>A0A286RF43</accession>
<dbReference type="Proteomes" id="UP000215086">
    <property type="component" value="Chromosome"/>
</dbReference>
<organism evidence="1 2">
    <name type="scientific">Thermogutta terrifontis</name>
    <dbReference type="NCBI Taxonomy" id="1331910"/>
    <lineage>
        <taxon>Bacteria</taxon>
        <taxon>Pseudomonadati</taxon>
        <taxon>Planctomycetota</taxon>
        <taxon>Planctomycetia</taxon>
        <taxon>Pirellulales</taxon>
        <taxon>Thermoguttaceae</taxon>
        <taxon>Thermogutta</taxon>
    </lineage>
</organism>
<gene>
    <name evidence="1" type="ORF">THTE_1955</name>
</gene>
<dbReference type="KEGG" id="ttf:THTE_1955"/>
<reference evidence="1 2" key="1">
    <citation type="journal article" name="Front. Microbiol.">
        <title>Sugar Metabolism of the First Thermophilic Planctomycete Thermogutta terrifontis: Comparative Genomic and Transcriptomic Approaches.</title>
        <authorList>
            <person name="Elcheninov A.G."/>
            <person name="Menzel P."/>
            <person name="Gudbergsdottir S.R."/>
            <person name="Slesarev A.I."/>
            <person name="Kadnikov V.V."/>
            <person name="Krogh A."/>
            <person name="Bonch-Osmolovskaya E.A."/>
            <person name="Peng X."/>
            <person name="Kublanov I.V."/>
        </authorList>
    </citation>
    <scope>NUCLEOTIDE SEQUENCE [LARGE SCALE GENOMIC DNA]</scope>
    <source>
        <strain evidence="1 2">R1</strain>
    </source>
</reference>
<sequence length="74" mass="8016">MAALKTWLGVAVCAQAGKVACKRLRRSEPSRGYCLDGGTYRGDQESSDEGCGNQEGCCQEGNQEIVQEEMLTEI</sequence>